<evidence type="ECO:0000313" key="3">
    <source>
        <dbReference type="Proteomes" id="UP001318682"/>
    </source>
</evidence>
<keyword evidence="3" id="KW-1185">Reference proteome</keyword>
<evidence type="ECO:0000256" key="1">
    <source>
        <dbReference type="SAM" id="SignalP"/>
    </source>
</evidence>
<reference evidence="3" key="2">
    <citation type="submission" date="2024-01" db="EMBL/GenBank/DDBJ databases">
        <title>Roseobacter fucihabitans sp. nov., isolated from the brown alga Fucus spiralis.</title>
        <authorList>
            <person name="Hahnke S."/>
            <person name="Berger M."/>
            <person name="Schlingloff A."/>
            <person name="Athale I."/>
            <person name="Neumann-Schaal M."/>
            <person name="Adenaya A."/>
            <person name="Poehlein A."/>
            <person name="Daniel R."/>
            <person name="Pertersen J."/>
            <person name="Brinkhoff T."/>
        </authorList>
    </citation>
    <scope>NUCLEOTIDE SEQUENCE [LARGE SCALE GENOMIC DNA]</scope>
    <source>
        <strain evidence="3">B14</strain>
    </source>
</reference>
<sequence>MRLWTLNALAITALLAACATVTDETRRTAVLEKGFNAGQVYEIRERTVEGQAGTYTQTSVIYRGYARTCIIDSPQDCETKAQSLIDQVEESIFF</sequence>
<evidence type="ECO:0000313" key="2">
    <source>
        <dbReference type="EMBL" id="WVX50069.1"/>
    </source>
</evidence>
<dbReference type="PROSITE" id="PS51257">
    <property type="entry name" value="PROKAR_LIPOPROTEIN"/>
    <property type="match status" value="1"/>
</dbReference>
<gene>
    <name evidence="2" type="ORF">ROLI_031650</name>
</gene>
<dbReference type="Proteomes" id="UP001318682">
    <property type="component" value="Chromosome"/>
</dbReference>
<dbReference type="RefSeq" id="WP_187432235.1">
    <property type="nucleotide sequence ID" value="NZ_CP143423.1"/>
</dbReference>
<name>A0ABZ2BVI6_9RHOB</name>
<evidence type="ECO:0008006" key="4">
    <source>
        <dbReference type="Google" id="ProtNLM"/>
    </source>
</evidence>
<accession>A0ABZ2BVI6</accession>
<feature type="chain" id="PRO_5046528075" description="Lipoprotein" evidence="1">
    <location>
        <begin position="20"/>
        <end position="94"/>
    </location>
</feature>
<reference evidence="2 3" key="1">
    <citation type="submission" date="2015-07" db="EMBL/GenBank/DDBJ databases">
        <authorList>
            <person name="Voget S."/>
            <person name="Dogs M."/>
            <person name="Brinkhoff T.H."/>
            <person name="Daniel R."/>
        </authorList>
    </citation>
    <scope>NUCLEOTIDE SEQUENCE [LARGE SCALE GENOMIC DNA]</scope>
    <source>
        <strain evidence="2 3">B14</strain>
    </source>
</reference>
<dbReference type="EMBL" id="CP143423">
    <property type="protein sequence ID" value="WVX50069.1"/>
    <property type="molecule type" value="Genomic_DNA"/>
</dbReference>
<proteinExistence type="predicted"/>
<keyword evidence="1" id="KW-0732">Signal</keyword>
<organism evidence="2 3">
    <name type="scientific">Roseobacter fucihabitans</name>
    <dbReference type="NCBI Taxonomy" id="1537242"/>
    <lineage>
        <taxon>Bacteria</taxon>
        <taxon>Pseudomonadati</taxon>
        <taxon>Pseudomonadota</taxon>
        <taxon>Alphaproteobacteria</taxon>
        <taxon>Rhodobacterales</taxon>
        <taxon>Roseobacteraceae</taxon>
        <taxon>Roseobacter</taxon>
    </lineage>
</organism>
<feature type="signal peptide" evidence="1">
    <location>
        <begin position="1"/>
        <end position="19"/>
    </location>
</feature>
<protein>
    <recommendedName>
        <fullName evidence="4">Lipoprotein</fullName>
    </recommendedName>
</protein>